<feature type="domain" description="SPOR" evidence="3">
    <location>
        <begin position="68"/>
        <end position="154"/>
    </location>
</feature>
<dbReference type="PANTHER" id="PTHR40446">
    <property type="entry name" value="N-ACETYLGLUCOSAMINE-1-PHOSPHODIESTER ALPHA-N-ACETYLGLUCOSAMINIDASE"/>
    <property type="match status" value="1"/>
</dbReference>
<dbReference type="PANTHER" id="PTHR40446:SF2">
    <property type="entry name" value="N-ACETYLGLUCOSAMINE-1-PHOSPHODIESTER ALPHA-N-ACETYLGLUCOSAMINIDASE"/>
    <property type="match status" value="1"/>
</dbReference>
<feature type="chain" id="PRO_5026730985" description="SPOR domain-containing protein" evidence="2">
    <location>
        <begin position="27"/>
        <end position="523"/>
    </location>
</feature>
<evidence type="ECO:0000259" key="3">
    <source>
        <dbReference type="PROSITE" id="PS51724"/>
    </source>
</evidence>
<protein>
    <recommendedName>
        <fullName evidence="3">SPOR domain-containing protein</fullName>
    </recommendedName>
</protein>
<dbReference type="Pfam" id="PF05036">
    <property type="entry name" value="SPOR"/>
    <property type="match status" value="1"/>
</dbReference>
<dbReference type="GO" id="GO:0042834">
    <property type="term" value="F:peptidoglycan binding"/>
    <property type="evidence" value="ECO:0007669"/>
    <property type="project" value="InterPro"/>
</dbReference>
<feature type="compositionally biased region" description="Basic and acidic residues" evidence="1">
    <location>
        <begin position="273"/>
        <end position="282"/>
    </location>
</feature>
<dbReference type="InterPro" id="IPR007730">
    <property type="entry name" value="SPOR-like_dom"/>
</dbReference>
<dbReference type="EMBL" id="CADCVB010000212">
    <property type="protein sequence ID" value="CAA9448838.1"/>
    <property type="molecule type" value="Genomic_DNA"/>
</dbReference>
<reference evidence="4" key="1">
    <citation type="submission" date="2020-02" db="EMBL/GenBank/DDBJ databases">
        <authorList>
            <person name="Meier V. D."/>
        </authorList>
    </citation>
    <scope>NUCLEOTIDE SEQUENCE</scope>
    <source>
        <strain evidence="4">AVDCRST_MAG78</strain>
    </source>
</reference>
<evidence type="ECO:0000256" key="2">
    <source>
        <dbReference type="SAM" id="SignalP"/>
    </source>
</evidence>
<gene>
    <name evidence="4" type="ORF">AVDCRST_MAG78-3160</name>
</gene>
<accession>A0A6J4QQD1</accession>
<feature type="region of interest" description="Disordered" evidence="1">
    <location>
        <begin position="272"/>
        <end position="303"/>
    </location>
</feature>
<dbReference type="InterPro" id="IPR018711">
    <property type="entry name" value="NAGPA"/>
</dbReference>
<dbReference type="Pfam" id="PF09992">
    <property type="entry name" value="NAGPA"/>
    <property type="match status" value="1"/>
</dbReference>
<dbReference type="InterPro" id="IPR036680">
    <property type="entry name" value="SPOR-like_sf"/>
</dbReference>
<proteinExistence type="predicted"/>
<feature type="signal peptide" evidence="2">
    <location>
        <begin position="1"/>
        <end position="26"/>
    </location>
</feature>
<evidence type="ECO:0000313" key="4">
    <source>
        <dbReference type="EMBL" id="CAA9448838.1"/>
    </source>
</evidence>
<sequence>MSLKKSTLYALTALFLVVLGSVPAAAAQERSRYSDDELPLGRPGLDETRTTERVAPGVKYTRIERGEQSEEDFYTVDVAFKASRSEAESLAEQLRSDGYEPRVETVSRRALDDPEDGPLGYLVRTGNFETETEANELKTRLAADGYTGTRVVYTGEDGRKTTGPWVVHVIEVNPDRFDGMLLPELATEIVPEREPLTSISTRTGSLAAINGGYFVIGPNDGTPGDLAGISVLDGELVSEAVDGRTSLILPEGDGKGADVAALSDTLKAVSSDGARREVDGRNRKPGLIRGCGGEGGDQPTERPKHDFTCTDESELIQFTPIFGATTEPGDGAEAVLDSSGRVVELREGRGGPIPPGGSVLSGTGEGADWLRAHARPGATVRVSTKVSTGGGASLARGTGVVNGGPRLVRRGATDITAYAEGFVYPENPEFYYRFGVRRNPRTLAGVMPNGNLLLVAVNGRRPEYSVGASFVESARIMKALGAEEAVNLDGGGSTAVTVGPALVNRPSDATGERPIGDAVVILP</sequence>
<name>A0A6J4QQD1_9ACTN</name>
<dbReference type="PROSITE" id="PS51724">
    <property type="entry name" value="SPOR"/>
    <property type="match status" value="1"/>
</dbReference>
<dbReference type="SUPFAM" id="SSF110997">
    <property type="entry name" value="Sporulation related repeat"/>
    <property type="match status" value="1"/>
</dbReference>
<dbReference type="AlphaFoldDB" id="A0A6J4QQD1"/>
<evidence type="ECO:0000256" key="1">
    <source>
        <dbReference type="SAM" id="MobiDB-lite"/>
    </source>
</evidence>
<dbReference type="Gene3D" id="3.30.70.1070">
    <property type="entry name" value="Sporulation related repeat"/>
    <property type="match status" value="1"/>
</dbReference>
<organism evidence="4">
    <name type="scientific">uncultured Rubrobacteraceae bacterium</name>
    <dbReference type="NCBI Taxonomy" id="349277"/>
    <lineage>
        <taxon>Bacteria</taxon>
        <taxon>Bacillati</taxon>
        <taxon>Actinomycetota</taxon>
        <taxon>Rubrobacteria</taxon>
        <taxon>Rubrobacterales</taxon>
        <taxon>Rubrobacteraceae</taxon>
        <taxon>environmental samples</taxon>
    </lineage>
</organism>
<keyword evidence="2" id="KW-0732">Signal</keyword>